<accession>A0A4Z1SS11</accession>
<sequence length="540" mass="59650">MQFTATQFSENDVAEVVVVHEPPPSSLLSMLNPIGSLCKKPFVPARAREDHRGLQTALEAAGCRVIRLSDALCAEVARNDLLELAMKHLEYNLLDHVPVADRIREYVSDEHKRYILTQLSSEDLVEVVLARPIVNLAPGRHNTSLLTRDTAVRGLSGLVFMRDQQIVTARGLVLGQFNADQRREETVVVELLWKVLGVPIVGRCSDGGSHCLLEGGDFVTMSADLAILGVGLRSTYDAAVYLMKNDLLGTQCFAVVKDCFDQSQDRMHLDCAFTLLHDRLVLVSDYIYEGKCQRYVDEYAVDAPGDTRFGRYALRCANIPFKDWLAAWGYTVITLPHEHQLHYGCNNLNLGGGRVLIAYAPTIELIKSDTRYKAYCVEHGLPDGLELIHVPFEGITSMYGSVHCATQVIQRRRSAGEEVFVPSASPNQTFDIVLYIPSGINKDALVAEGDAIATAAALLDEMYALYEKLQTEGKRVYLWPASNASVPTTARAAYGARNLTDIVARIIAGPEHTPRPRQGASTIHERVVGYTREDIVSPLA</sequence>
<evidence type="ECO:0000313" key="1">
    <source>
        <dbReference type="EMBL" id="TNJ28712.1"/>
    </source>
</evidence>
<gene>
    <name evidence="1" type="ORF">GMRT_13238</name>
</gene>
<name>A0A4Z1SS11_GIAMU</name>
<dbReference type="PANTHER" id="PTHR47271">
    <property type="entry name" value="ARGININE DEIMINASE"/>
    <property type="match status" value="1"/>
</dbReference>
<comment type="caution">
    <text evidence="1">The sequence shown here is derived from an EMBL/GenBank/DDBJ whole genome shotgun (WGS) entry which is preliminary data.</text>
</comment>
<dbReference type="VEuPathDB" id="GiardiaDB:GMRT_13238"/>
<dbReference type="PANTHER" id="PTHR47271:SF2">
    <property type="entry name" value="ARGININE DEIMINASE"/>
    <property type="match status" value="1"/>
</dbReference>
<dbReference type="EMBL" id="VDLU01000002">
    <property type="protein sequence ID" value="TNJ28712.1"/>
    <property type="molecule type" value="Genomic_DNA"/>
</dbReference>
<dbReference type="OrthoDB" id="5590314at2759"/>
<dbReference type="GO" id="GO:0016990">
    <property type="term" value="F:arginine deiminase activity"/>
    <property type="evidence" value="ECO:0007669"/>
    <property type="project" value="TreeGrafter"/>
</dbReference>
<protein>
    <submittedName>
        <fullName evidence="1">Arginine deiminase</fullName>
    </submittedName>
</protein>
<evidence type="ECO:0000313" key="2">
    <source>
        <dbReference type="Proteomes" id="UP000315496"/>
    </source>
</evidence>
<organism evidence="1 2">
    <name type="scientific">Giardia muris</name>
    <dbReference type="NCBI Taxonomy" id="5742"/>
    <lineage>
        <taxon>Eukaryota</taxon>
        <taxon>Metamonada</taxon>
        <taxon>Diplomonadida</taxon>
        <taxon>Hexamitidae</taxon>
        <taxon>Giardiinae</taxon>
        <taxon>Giardia</taxon>
    </lineage>
</organism>
<dbReference type="Proteomes" id="UP000315496">
    <property type="component" value="Chromosome 2"/>
</dbReference>
<proteinExistence type="predicted"/>
<dbReference type="SUPFAM" id="SSF55909">
    <property type="entry name" value="Pentein"/>
    <property type="match status" value="1"/>
</dbReference>
<dbReference type="Pfam" id="PF02274">
    <property type="entry name" value="ADI"/>
    <property type="match status" value="1"/>
</dbReference>
<keyword evidence="2" id="KW-1185">Reference proteome</keyword>
<dbReference type="GO" id="GO:0019546">
    <property type="term" value="P:L-arginine deiminase pathway"/>
    <property type="evidence" value="ECO:0007669"/>
    <property type="project" value="TreeGrafter"/>
</dbReference>
<dbReference type="AlphaFoldDB" id="A0A4Z1SS11"/>
<reference evidence="1 2" key="1">
    <citation type="submission" date="2019-05" db="EMBL/GenBank/DDBJ databases">
        <title>The compact genome of Giardia muris reveals important steps in the evolution of intestinal protozoan parasites.</title>
        <authorList>
            <person name="Xu F."/>
            <person name="Jimenez-Gonzalez A."/>
            <person name="Einarsson E."/>
            <person name="Astvaldsson A."/>
            <person name="Peirasmaki D."/>
            <person name="Eckmann L."/>
            <person name="Andersson J.O."/>
            <person name="Svard S.G."/>
            <person name="Jerlstrom-Hultqvist J."/>
        </authorList>
    </citation>
    <scope>NUCLEOTIDE SEQUENCE [LARGE SCALE GENOMIC DNA]</scope>
    <source>
        <strain evidence="1 2">Roberts-Thomson</strain>
    </source>
</reference>
<dbReference type="Gene3D" id="3.75.10.10">
    <property type="entry name" value="L-arginine/glycine Amidinotransferase, Chain A"/>
    <property type="match status" value="1"/>
</dbReference>